<dbReference type="AlphaFoldDB" id="A0A1T4Y049"/>
<keyword evidence="2" id="KW-0813">Transport</keyword>
<dbReference type="PROSITE" id="PS00211">
    <property type="entry name" value="ABC_TRANSPORTER_1"/>
    <property type="match status" value="1"/>
</dbReference>
<dbReference type="InterPro" id="IPR052156">
    <property type="entry name" value="BCAA_Transport_ATP-bd_LivF"/>
</dbReference>
<evidence type="ECO:0000256" key="1">
    <source>
        <dbReference type="ARBA" id="ARBA00005417"/>
    </source>
</evidence>
<evidence type="ECO:0000313" key="8">
    <source>
        <dbReference type="Proteomes" id="UP000190042"/>
    </source>
</evidence>
<protein>
    <submittedName>
        <fullName evidence="7">Amino acid/amide ABC transporter ATP-binding protein 2, HAAT family (TC 3.A.1.4.-)</fullName>
    </submittedName>
</protein>
<dbReference type="Proteomes" id="UP000190042">
    <property type="component" value="Unassembled WGS sequence"/>
</dbReference>
<dbReference type="EMBL" id="FUYJ01000002">
    <property type="protein sequence ID" value="SKA95204.1"/>
    <property type="molecule type" value="Genomic_DNA"/>
</dbReference>
<dbReference type="InterPro" id="IPR027417">
    <property type="entry name" value="P-loop_NTPase"/>
</dbReference>
<evidence type="ECO:0000313" key="7">
    <source>
        <dbReference type="EMBL" id="SKA95204.1"/>
    </source>
</evidence>
<gene>
    <name evidence="7" type="ORF">SAMN04244570_1572</name>
</gene>
<dbReference type="SMART" id="SM00382">
    <property type="entry name" value="AAA"/>
    <property type="match status" value="1"/>
</dbReference>
<dbReference type="SUPFAM" id="SSF52540">
    <property type="entry name" value="P-loop containing nucleoside triphosphate hydrolases"/>
    <property type="match status" value="1"/>
</dbReference>
<dbReference type="Pfam" id="PF00005">
    <property type="entry name" value="ABC_tran"/>
    <property type="match status" value="1"/>
</dbReference>
<evidence type="ECO:0000259" key="6">
    <source>
        <dbReference type="PROSITE" id="PS50893"/>
    </source>
</evidence>
<dbReference type="GO" id="GO:0005524">
    <property type="term" value="F:ATP binding"/>
    <property type="evidence" value="ECO:0007669"/>
    <property type="project" value="UniProtKB-KW"/>
</dbReference>
<dbReference type="InterPro" id="IPR003593">
    <property type="entry name" value="AAA+_ATPase"/>
</dbReference>
<reference evidence="8" key="1">
    <citation type="submission" date="2017-02" db="EMBL/GenBank/DDBJ databases">
        <authorList>
            <person name="Varghese N."/>
            <person name="Submissions S."/>
        </authorList>
    </citation>
    <scope>NUCLEOTIDE SEQUENCE [LARGE SCALE GENOMIC DNA]</scope>
    <source>
        <strain evidence="8">DSM 23966</strain>
    </source>
</reference>
<name>A0A1T4Y049_9BACL</name>
<organism evidence="7 8">
    <name type="scientific">Sporosarcina newyorkensis</name>
    <dbReference type="NCBI Taxonomy" id="759851"/>
    <lineage>
        <taxon>Bacteria</taxon>
        <taxon>Bacillati</taxon>
        <taxon>Bacillota</taxon>
        <taxon>Bacilli</taxon>
        <taxon>Bacillales</taxon>
        <taxon>Caryophanaceae</taxon>
        <taxon>Sporosarcina</taxon>
    </lineage>
</organism>
<dbReference type="RefSeq" id="WP_078817189.1">
    <property type="nucleotide sequence ID" value="NZ_FUYJ01000002.1"/>
</dbReference>
<dbReference type="GO" id="GO:0015807">
    <property type="term" value="P:L-amino acid transport"/>
    <property type="evidence" value="ECO:0007669"/>
    <property type="project" value="TreeGrafter"/>
</dbReference>
<dbReference type="PANTHER" id="PTHR43820">
    <property type="entry name" value="HIGH-AFFINITY BRANCHED-CHAIN AMINO ACID TRANSPORT ATP-BINDING PROTEIN LIVF"/>
    <property type="match status" value="1"/>
</dbReference>
<keyword evidence="5" id="KW-0029">Amino-acid transport</keyword>
<comment type="similarity">
    <text evidence="1">Belongs to the ABC transporter superfamily.</text>
</comment>
<accession>A0A1T4Y049</accession>
<sequence length="232" mass="25863">MLKVQGLNTYYGQVCALEDMNIHVKEREAVSVIGANGAGKSTLLKSIMGEVKPKSGEIKLVDKTITNSRTFRLVNHGMTLVPEGRQVFPYLSVWDNLILGGYTLNQKDRAKMAEEVSEPFPILRERKNQMAGLLSGGEQQMLAIARAMMVSPKLLLLDEPSMGLSPRLVYEVYEKITELHQRGTTILLVDQNAEMAIDFCDRAYVLMAGRLVGEGTKQELKDTEIVRKSYLG</sequence>
<proteinExistence type="inferred from homology"/>
<dbReference type="Gene3D" id="3.40.50.300">
    <property type="entry name" value="P-loop containing nucleotide triphosphate hydrolases"/>
    <property type="match status" value="1"/>
</dbReference>
<keyword evidence="8" id="KW-1185">Reference proteome</keyword>
<dbReference type="PROSITE" id="PS50893">
    <property type="entry name" value="ABC_TRANSPORTER_2"/>
    <property type="match status" value="1"/>
</dbReference>
<evidence type="ECO:0000256" key="2">
    <source>
        <dbReference type="ARBA" id="ARBA00022448"/>
    </source>
</evidence>
<evidence type="ECO:0000256" key="3">
    <source>
        <dbReference type="ARBA" id="ARBA00022741"/>
    </source>
</evidence>
<evidence type="ECO:0000256" key="4">
    <source>
        <dbReference type="ARBA" id="ARBA00022840"/>
    </source>
</evidence>
<dbReference type="CDD" id="cd03224">
    <property type="entry name" value="ABC_TM1139_LivF_branched"/>
    <property type="match status" value="1"/>
</dbReference>
<dbReference type="GO" id="GO:0016887">
    <property type="term" value="F:ATP hydrolysis activity"/>
    <property type="evidence" value="ECO:0007669"/>
    <property type="project" value="InterPro"/>
</dbReference>
<dbReference type="GO" id="GO:0015658">
    <property type="term" value="F:branched-chain amino acid transmembrane transporter activity"/>
    <property type="evidence" value="ECO:0007669"/>
    <property type="project" value="TreeGrafter"/>
</dbReference>
<keyword evidence="3" id="KW-0547">Nucleotide-binding</keyword>
<keyword evidence="4 7" id="KW-0067">ATP-binding</keyword>
<dbReference type="InterPro" id="IPR003439">
    <property type="entry name" value="ABC_transporter-like_ATP-bd"/>
</dbReference>
<feature type="domain" description="ABC transporter" evidence="6">
    <location>
        <begin position="2"/>
        <end position="231"/>
    </location>
</feature>
<dbReference type="PANTHER" id="PTHR43820:SF4">
    <property type="entry name" value="HIGH-AFFINITY BRANCHED-CHAIN AMINO ACID TRANSPORT ATP-BINDING PROTEIN LIVF"/>
    <property type="match status" value="1"/>
</dbReference>
<dbReference type="InterPro" id="IPR017871">
    <property type="entry name" value="ABC_transporter-like_CS"/>
</dbReference>
<evidence type="ECO:0000256" key="5">
    <source>
        <dbReference type="ARBA" id="ARBA00022970"/>
    </source>
</evidence>